<evidence type="ECO:0000256" key="2">
    <source>
        <dbReference type="ARBA" id="ARBA00022692"/>
    </source>
</evidence>
<evidence type="ECO:0000256" key="8">
    <source>
        <dbReference type="SAM" id="Phobius"/>
    </source>
</evidence>
<dbReference type="STRING" id="400682.A0A1X7VIA7"/>
<dbReference type="PROSITE" id="PS50262">
    <property type="entry name" value="G_PROTEIN_RECEP_F1_2"/>
    <property type="match status" value="1"/>
</dbReference>
<evidence type="ECO:0000256" key="5">
    <source>
        <dbReference type="ARBA" id="ARBA00023136"/>
    </source>
</evidence>
<dbReference type="EnsemblMetazoa" id="Aqu2.1.39643_001">
    <property type="protein sequence ID" value="Aqu2.1.39643_001"/>
    <property type="gene ID" value="Aqu2.1.39643"/>
</dbReference>
<dbReference type="Proteomes" id="UP000007879">
    <property type="component" value="Unassembled WGS sequence"/>
</dbReference>
<keyword evidence="5 8" id="KW-0472">Membrane</keyword>
<keyword evidence="7" id="KW-0807">Transducer</keyword>
<reference evidence="10" key="2">
    <citation type="submission" date="2017-05" db="UniProtKB">
        <authorList>
            <consortium name="EnsemblMetazoa"/>
        </authorList>
    </citation>
    <scope>IDENTIFICATION</scope>
</reference>
<evidence type="ECO:0000256" key="3">
    <source>
        <dbReference type="ARBA" id="ARBA00022989"/>
    </source>
</evidence>
<sequence length="304" mass="34451">MDGVNYTLSEDINGPLLAAVLTLQMIGALVANGIVLIATLSQYKSLKLPSTILFTSLIIMHLVMALLYIPSWILSAASGGWIFGRTMQVKEGTCKFAGFILWYIILVIYMTLAAISVDRWLFIVKPQLYKQFMKPKVALTIIASIWILAALINSTPFYGIGRFRYAIYGSCVPTFEEQFVYVVLMMAIFLAISAVILVTSVWTYIFTKKFIQEHSELEESSVYVSRKRRLIGIFGVMLIAYFVCFSPGYIFGFLSQIYDLHDLSYAIALVFFMMITIINPIIQSYFRPDVKKAFVKLKIKCLNI</sequence>
<keyword evidence="11" id="KW-1185">Reference proteome</keyword>
<dbReference type="PANTHER" id="PTHR24240">
    <property type="entry name" value="OPSIN"/>
    <property type="match status" value="1"/>
</dbReference>
<evidence type="ECO:0000256" key="6">
    <source>
        <dbReference type="ARBA" id="ARBA00023170"/>
    </source>
</evidence>
<feature type="transmembrane region" description="Helical" evidence="8">
    <location>
        <begin position="230"/>
        <end position="251"/>
    </location>
</feature>
<feature type="transmembrane region" description="Helical" evidence="8">
    <location>
        <begin position="96"/>
        <end position="117"/>
    </location>
</feature>
<protein>
    <recommendedName>
        <fullName evidence="9">G-protein coupled receptors family 1 profile domain-containing protein</fullName>
    </recommendedName>
</protein>
<evidence type="ECO:0000256" key="7">
    <source>
        <dbReference type="ARBA" id="ARBA00023224"/>
    </source>
</evidence>
<gene>
    <name evidence="10" type="primary">105316765</name>
</gene>
<dbReference type="Pfam" id="PF00001">
    <property type="entry name" value="7tm_1"/>
    <property type="match status" value="1"/>
</dbReference>
<dbReference type="EnsemblMetazoa" id="XM_011411931.2">
    <property type="protein sequence ID" value="XP_011410233.1"/>
    <property type="gene ID" value="LOC105316765"/>
</dbReference>
<name>A0A1X7VIA7_AMPQE</name>
<dbReference type="InterPro" id="IPR000276">
    <property type="entry name" value="GPCR_Rhodpsn"/>
</dbReference>
<feature type="transmembrane region" description="Helical" evidence="8">
    <location>
        <begin position="137"/>
        <end position="159"/>
    </location>
</feature>
<accession>A0A1X7VIA7</accession>
<dbReference type="FunCoup" id="A0A1X7VIA7">
    <property type="interactions" value="112"/>
</dbReference>
<dbReference type="CDD" id="cd00637">
    <property type="entry name" value="7tm_classA_rhodopsin-like"/>
    <property type="match status" value="1"/>
</dbReference>
<organism evidence="10">
    <name type="scientific">Amphimedon queenslandica</name>
    <name type="common">Sponge</name>
    <dbReference type="NCBI Taxonomy" id="400682"/>
    <lineage>
        <taxon>Eukaryota</taxon>
        <taxon>Metazoa</taxon>
        <taxon>Porifera</taxon>
        <taxon>Demospongiae</taxon>
        <taxon>Heteroscleromorpha</taxon>
        <taxon>Haplosclerida</taxon>
        <taxon>Niphatidae</taxon>
        <taxon>Amphimedon</taxon>
    </lineage>
</organism>
<reference evidence="11" key="1">
    <citation type="journal article" date="2010" name="Nature">
        <title>The Amphimedon queenslandica genome and the evolution of animal complexity.</title>
        <authorList>
            <person name="Srivastava M."/>
            <person name="Simakov O."/>
            <person name="Chapman J."/>
            <person name="Fahey B."/>
            <person name="Gauthier M.E."/>
            <person name="Mitros T."/>
            <person name="Richards G.S."/>
            <person name="Conaco C."/>
            <person name="Dacre M."/>
            <person name="Hellsten U."/>
            <person name="Larroux C."/>
            <person name="Putnam N.H."/>
            <person name="Stanke M."/>
            <person name="Adamska M."/>
            <person name="Darling A."/>
            <person name="Degnan S.M."/>
            <person name="Oakley T.H."/>
            <person name="Plachetzki D.C."/>
            <person name="Zhai Y."/>
            <person name="Adamski M."/>
            <person name="Calcino A."/>
            <person name="Cummins S.F."/>
            <person name="Goodstein D.M."/>
            <person name="Harris C."/>
            <person name="Jackson D.J."/>
            <person name="Leys S.P."/>
            <person name="Shu S."/>
            <person name="Woodcroft B.J."/>
            <person name="Vervoort M."/>
            <person name="Kosik K.S."/>
            <person name="Manning G."/>
            <person name="Degnan B.M."/>
            <person name="Rokhsar D.S."/>
        </authorList>
    </citation>
    <scope>NUCLEOTIDE SEQUENCE [LARGE SCALE GENOMIC DNA]</scope>
</reference>
<dbReference type="InterPro" id="IPR050125">
    <property type="entry name" value="GPCR_opsins"/>
</dbReference>
<dbReference type="OrthoDB" id="10042731at2759"/>
<dbReference type="InterPro" id="IPR017452">
    <property type="entry name" value="GPCR_Rhodpsn_7TM"/>
</dbReference>
<keyword evidence="4" id="KW-0297">G-protein coupled receptor</keyword>
<keyword evidence="6" id="KW-0675">Receptor</keyword>
<evidence type="ECO:0000313" key="10">
    <source>
        <dbReference type="EnsemblMetazoa" id="Aqu2.1.39643_001"/>
    </source>
</evidence>
<dbReference type="PRINTS" id="PR00237">
    <property type="entry name" value="GPCRRHODOPSN"/>
</dbReference>
<dbReference type="eggNOG" id="KOG3656">
    <property type="taxonomic scope" value="Eukaryota"/>
</dbReference>
<feature type="transmembrane region" description="Helical" evidence="8">
    <location>
        <begin position="52"/>
        <end position="76"/>
    </location>
</feature>
<dbReference type="GO" id="GO:0004930">
    <property type="term" value="F:G protein-coupled receptor activity"/>
    <property type="evidence" value="ECO:0007669"/>
    <property type="project" value="UniProtKB-KW"/>
</dbReference>
<feature type="domain" description="G-protein coupled receptors family 1 profile" evidence="9">
    <location>
        <begin position="31"/>
        <end position="283"/>
    </location>
</feature>
<proteinExistence type="predicted"/>
<keyword evidence="2 8" id="KW-0812">Transmembrane</keyword>
<keyword evidence="3 8" id="KW-1133">Transmembrane helix</keyword>
<evidence type="ECO:0000256" key="1">
    <source>
        <dbReference type="ARBA" id="ARBA00004141"/>
    </source>
</evidence>
<feature type="transmembrane region" description="Helical" evidence="8">
    <location>
        <begin position="16"/>
        <end position="40"/>
    </location>
</feature>
<dbReference type="KEGG" id="aqu:105316765"/>
<dbReference type="AlphaFoldDB" id="A0A1X7VIA7"/>
<dbReference type="InParanoid" id="A0A1X7VIA7"/>
<dbReference type="Gene3D" id="1.20.1070.10">
    <property type="entry name" value="Rhodopsin 7-helix transmembrane proteins"/>
    <property type="match status" value="1"/>
</dbReference>
<evidence type="ECO:0000259" key="9">
    <source>
        <dbReference type="PROSITE" id="PS50262"/>
    </source>
</evidence>
<feature type="transmembrane region" description="Helical" evidence="8">
    <location>
        <begin position="263"/>
        <end position="282"/>
    </location>
</feature>
<comment type="subcellular location">
    <subcellularLocation>
        <location evidence="1">Membrane</location>
        <topology evidence="1">Multi-pass membrane protein</topology>
    </subcellularLocation>
</comment>
<dbReference type="SUPFAM" id="SSF81321">
    <property type="entry name" value="Family A G protein-coupled receptor-like"/>
    <property type="match status" value="1"/>
</dbReference>
<dbReference type="OMA" id="FWIASMR"/>
<evidence type="ECO:0000256" key="4">
    <source>
        <dbReference type="ARBA" id="ARBA00023040"/>
    </source>
</evidence>
<dbReference type="GO" id="GO:0016020">
    <property type="term" value="C:membrane"/>
    <property type="evidence" value="ECO:0007669"/>
    <property type="project" value="UniProtKB-SubCell"/>
</dbReference>
<feature type="transmembrane region" description="Helical" evidence="8">
    <location>
        <begin position="179"/>
        <end position="205"/>
    </location>
</feature>
<evidence type="ECO:0000313" key="11">
    <source>
        <dbReference type="Proteomes" id="UP000007879"/>
    </source>
</evidence>